<keyword evidence="10" id="KW-1185">Reference proteome</keyword>
<feature type="transmembrane region" description="Helical" evidence="8">
    <location>
        <begin position="178"/>
        <end position="199"/>
    </location>
</feature>
<organism evidence="9 10">
    <name type="scientific">Limosilactobacillus mucosae LM1</name>
    <dbReference type="NCBI Taxonomy" id="1130798"/>
    <lineage>
        <taxon>Bacteria</taxon>
        <taxon>Bacillati</taxon>
        <taxon>Bacillota</taxon>
        <taxon>Bacilli</taxon>
        <taxon>Lactobacillales</taxon>
        <taxon>Lactobacillaceae</taxon>
        <taxon>Limosilactobacillus</taxon>
    </lineage>
</organism>
<keyword evidence="4 9" id="KW-0808">Transferase</keyword>
<comment type="pathway">
    <text evidence="2">Quinol/quinone metabolism; menaquinone biosynthesis.</text>
</comment>
<evidence type="ECO:0000256" key="7">
    <source>
        <dbReference type="ARBA" id="ARBA00023136"/>
    </source>
</evidence>
<evidence type="ECO:0000256" key="6">
    <source>
        <dbReference type="ARBA" id="ARBA00022989"/>
    </source>
</evidence>
<dbReference type="PANTHER" id="PTHR13929">
    <property type="entry name" value="1,4-DIHYDROXY-2-NAPHTHOATE OCTAPRENYLTRANSFERASE"/>
    <property type="match status" value="1"/>
</dbReference>
<sequence>MSLKVFLELIEVKAKAASLLPFLLGVGYSIWYYHSFDWRVMLVFLIAMLLFNMAVDVMDNYNDYRHAIDTEVYQQKTNIIGREQLSLPAMRCLIAGMVLIASLLGIWLVAQVGWPLLGMGIFCFLVGIFYSFGPYPLSGLPVGEFFAGFTMGFMIVLITIYLNVQEQFSWDWPSLERILMLAMPLELWISNLLLANNLCDAAEDLRNHRHTIVRLLGKRACLIAFSVKNVLAFLFITISPFFHISPFTVILSLLIVPFVFKQNKMLIKRQVKNETFICAVRILMVGGATQVLTYLIGMVL</sequence>
<keyword evidence="7 8" id="KW-0472">Membrane</keyword>
<evidence type="ECO:0000256" key="1">
    <source>
        <dbReference type="ARBA" id="ARBA00004141"/>
    </source>
</evidence>
<feature type="transmembrane region" description="Helical" evidence="8">
    <location>
        <begin position="145"/>
        <end position="163"/>
    </location>
</feature>
<feature type="transmembrane region" description="Helical" evidence="8">
    <location>
        <begin position="92"/>
        <end position="110"/>
    </location>
</feature>
<dbReference type="GO" id="GO:0042371">
    <property type="term" value="P:vitamin K biosynthetic process"/>
    <property type="evidence" value="ECO:0007669"/>
    <property type="project" value="TreeGrafter"/>
</dbReference>
<reference evidence="9 10" key="1">
    <citation type="journal article" date="2012" name="J. Bacteriol.">
        <title>Genome sequence of Lactobacillus mucosae LM1, isolated from piglet feces.</title>
        <authorList>
            <person name="Lee J.H."/>
            <person name="Valeriano V.D."/>
            <person name="Shin Y.R."/>
            <person name="Chae J.P."/>
            <person name="Kim G.B."/>
            <person name="Ham J.S."/>
            <person name="Chun J."/>
            <person name="Kang D.K."/>
        </authorList>
    </citation>
    <scope>NUCLEOTIDE SEQUENCE [LARGE SCALE GENOMIC DNA]</scope>
    <source>
        <strain evidence="9 10">LM1</strain>
    </source>
</reference>
<dbReference type="AlphaFoldDB" id="A0A0D4CJH4"/>
<keyword evidence="3" id="KW-0474">Menaquinone biosynthesis</keyword>
<evidence type="ECO:0000313" key="9">
    <source>
        <dbReference type="EMBL" id="AJT50317.1"/>
    </source>
</evidence>
<dbReference type="CDD" id="cd13962">
    <property type="entry name" value="PT_UbiA_UBIAD1"/>
    <property type="match status" value="1"/>
</dbReference>
<dbReference type="RefSeq" id="WP_039944982.1">
    <property type="nucleotide sequence ID" value="NZ_CP011013.1"/>
</dbReference>
<dbReference type="PANTHER" id="PTHR13929:SF0">
    <property type="entry name" value="UBIA PRENYLTRANSFERASE DOMAIN-CONTAINING PROTEIN 1"/>
    <property type="match status" value="1"/>
</dbReference>
<evidence type="ECO:0000256" key="8">
    <source>
        <dbReference type="SAM" id="Phobius"/>
    </source>
</evidence>
<protein>
    <submittedName>
        <fullName evidence="9">1,4-dihydroxy-2-naphthoate prenyltransferase</fullName>
    </submittedName>
</protein>
<comment type="subcellular location">
    <subcellularLocation>
        <location evidence="1">Membrane</location>
        <topology evidence="1">Multi-pass membrane protein</topology>
    </subcellularLocation>
</comment>
<keyword evidence="6 8" id="KW-1133">Transmembrane helix</keyword>
<dbReference type="OrthoDB" id="9767568at2"/>
<dbReference type="HOGENOM" id="CLU_043611_3_1_9"/>
<dbReference type="Pfam" id="PF01040">
    <property type="entry name" value="UbiA"/>
    <property type="match status" value="1"/>
</dbReference>
<feature type="transmembrane region" description="Helical" evidence="8">
    <location>
        <begin position="244"/>
        <end position="260"/>
    </location>
</feature>
<evidence type="ECO:0000313" key="10">
    <source>
        <dbReference type="Proteomes" id="UP000003645"/>
    </source>
</evidence>
<keyword evidence="5 8" id="KW-0812">Transmembrane</keyword>
<name>A0A0D4CJH4_LIMMU</name>
<dbReference type="GO" id="GO:0009234">
    <property type="term" value="P:menaquinone biosynthetic process"/>
    <property type="evidence" value="ECO:0007669"/>
    <property type="project" value="UniProtKB-UniPathway"/>
</dbReference>
<proteinExistence type="predicted"/>
<dbReference type="Proteomes" id="UP000003645">
    <property type="component" value="Chromosome"/>
</dbReference>
<dbReference type="InterPro" id="IPR026046">
    <property type="entry name" value="UBIAD1"/>
</dbReference>
<evidence type="ECO:0000256" key="3">
    <source>
        <dbReference type="ARBA" id="ARBA00022428"/>
    </source>
</evidence>
<feature type="transmembrane region" description="Helical" evidence="8">
    <location>
        <begin position="12"/>
        <end position="32"/>
    </location>
</feature>
<feature type="transmembrane region" description="Helical" evidence="8">
    <location>
        <begin position="220"/>
        <end position="238"/>
    </location>
</feature>
<feature type="transmembrane region" description="Helical" evidence="8">
    <location>
        <begin position="38"/>
        <end position="55"/>
    </location>
</feature>
<dbReference type="GO" id="GO:0016020">
    <property type="term" value="C:membrane"/>
    <property type="evidence" value="ECO:0007669"/>
    <property type="project" value="UniProtKB-SubCell"/>
</dbReference>
<dbReference type="InterPro" id="IPR044878">
    <property type="entry name" value="UbiA_sf"/>
</dbReference>
<dbReference type="InterPro" id="IPR000537">
    <property type="entry name" value="UbiA_prenyltransferase"/>
</dbReference>
<feature type="transmembrane region" description="Helical" evidence="8">
    <location>
        <begin position="116"/>
        <end position="133"/>
    </location>
</feature>
<dbReference type="UniPathway" id="UPA00079"/>
<dbReference type="NCBIfam" id="NF004752">
    <property type="entry name" value="PRK06080.1-4"/>
    <property type="match status" value="1"/>
</dbReference>
<feature type="transmembrane region" description="Helical" evidence="8">
    <location>
        <begin position="280"/>
        <end position="299"/>
    </location>
</feature>
<evidence type="ECO:0000256" key="2">
    <source>
        <dbReference type="ARBA" id="ARBA00004863"/>
    </source>
</evidence>
<dbReference type="EMBL" id="CP011013">
    <property type="protein sequence ID" value="AJT50317.1"/>
    <property type="molecule type" value="Genomic_DNA"/>
</dbReference>
<dbReference type="PIRSF" id="PIRSF005355">
    <property type="entry name" value="UBIAD1"/>
    <property type="match status" value="1"/>
</dbReference>
<dbReference type="Gene3D" id="1.10.357.140">
    <property type="entry name" value="UbiA prenyltransferase"/>
    <property type="match status" value="1"/>
</dbReference>
<dbReference type="GO" id="GO:0004659">
    <property type="term" value="F:prenyltransferase activity"/>
    <property type="evidence" value="ECO:0007669"/>
    <property type="project" value="InterPro"/>
</dbReference>
<evidence type="ECO:0000256" key="5">
    <source>
        <dbReference type="ARBA" id="ARBA00022692"/>
    </source>
</evidence>
<accession>A0A0D4CJH4</accession>
<gene>
    <name evidence="9" type="ORF">LBLM1_04135</name>
</gene>
<dbReference type="KEGG" id="lmu:LBLM1_04135"/>
<evidence type="ECO:0000256" key="4">
    <source>
        <dbReference type="ARBA" id="ARBA00022679"/>
    </source>
</evidence>
<dbReference type="STRING" id="1130798.LBLM1_04135"/>